<name>D3VH75_XENNA</name>
<dbReference type="InterPro" id="IPR036390">
    <property type="entry name" value="WH_DNA-bd_sf"/>
</dbReference>
<dbReference type="Pfam" id="PF03466">
    <property type="entry name" value="LysR_substrate"/>
    <property type="match status" value="1"/>
</dbReference>
<evidence type="ECO:0000313" key="7">
    <source>
        <dbReference type="EMBL" id="CBJ88360.1"/>
    </source>
</evidence>
<dbReference type="InterPro" id="IPR000847">
    <property type="entry name" value="LysR_HTH_N"/>
</dbReference>
<organism evidence="7 8">
    <name type="scientific">Xenorhabdus nematophila (strain ATCC 19061 / DSM 3370 / CCUG 14189 / LMG 1036 / NCIMB 9965 / AN6)</name>
    <dbReference type="NCBI Taxonomy" id="406817"/>
    <lineage>
        <taxon>Bacteria</taxon>
        <taxon>Pseudomonadati</taxon>
        <taxon>Pseudomonadota</taxon>
        <taxon>Gammaproteobacteria</taxon>
        <taxon>Enterobacterales</taxon>
        <taxon>Morganellaceae</taxon>
        <taxon>Xenorhabdus</taxon>
    </lineage>
</organism>
<dbReference type="Gene3D" id="1.10.10.10">
    <property type="entry name" value="Winged helix-like DNA-binding domain superfamily/Winged helix DNA-binding domain"/>
    <property type="match status" value="1"/>
</dbReference>
<protein>
    <submittedName>
        <fullName evidence="7">Transcriptional regulator of oxidative stress, regulates intracellular hydrogen peroxide (LysR family)</fullName>
    </submittedName>
</protein>
<evidence type="ECO:0000256" key="5">
    <source>
        <dbReference type="ARBA" id="ARBA00023163"/>
    </source>
</evidence>
<dbReference type="HOGENOM" id="CLU_039613_6_4_6"/>
<dbReference type="Proteomes" id="UP000008075">
    <property type="component" value="Chromosome"/>
</dbReference>
<dbReference type="SUPFAM" id="SSF53850">
    <property type="entry name" value="Periplasmic binding protein-like II"/>
    <property type="match status" value="1"/>
</dbReference>
<evidence type="ECO:0000256" key="1">
    <source>
        <dbReference type="ARBA" id="ARBA00009437"/>
    </source>
</evidence>
<dbReference type="STRING" id="406817.XNC1_0272"/>
<dbReference type="Pfam" id="PF00126">
    <property type="entry name" value="HTH_1"/>
    <property type="match status" value="1"/>
</dbReference>
<dbReference type="PRINTS" id="PR00039">
    <property type="entry name" value="HTHLYSR"/>
</dbReference>
<dbReference type="FunFam" id="3.40.190.10:FF:000027">
    <property type="entry name" value="DNA-binding transcriptional regulator OxyR"/>
    <property type="match status" value="1"/>
</dbReference>
<sequence>MNIRDLEYLVALAEHRHFRRAADACHVSQPTLSGQIRKLEDDLGVMLLERTSRKVLFTQQGMLLVEQAKTVLREVKVLQEMASLQGESMSGPLHIGLIPTIGPYLLPLIIPELHRLFPKLEMYLHEAQTQSLLAQLDSGKLDCAILALVKETEAFIEVPLFDEPMKLAVYEDHKWSERDRVKMAELSGEKLLMLDDGHCLRDQAMGFCFQAGAKEDTHFRATSLETLRNMVAAGSGITLLPGLAVPKESKRDGVCYLECYEPEPQRTVILVYRPGSPLRGRYEQLAEAIRTKMSNYSGERGKISK</sequence>
<dbReference type="SUPFAM" id="SSF46785">
    <property type="entry name" value="Winged helix' DNA-binding domain"/>
    <property type="match status" value="1"/>
</dbReference>
<evidence type="ECO:0000313" key="8">
    <source>
        <dbReference type="Proteomes" id="UP000008075"/>
    </source>
</evidence>
<dbReference type="FunFam" id="1.10.10.10:FF:000001">
    <property type="entry name" value="LysR family transcriptional regulator"/>
    <property type="match status" value="1"/>
</dbReference>
<dbReference type="KEGG" id="xne:XNC1_0272"/>
<dbReference type="InterPro" id="IPR036388">
    <property type="entry name" value="WH-like_DNA-bd_sf"/>
</dbReference>
<evidence type="ECO:0000259" key="6">
    <source>
        <dbReference type="PROSITE" id="PS50931"/>
    </source>
</evidence>
<evidence type="ECO:0000256" key="2">
    <source>
        <dbReference type="ARBA" id="ARBA00023015"/>
    </source>
</evidence>
<comment type="similarity">
    <text evidence="1">Belongs to the LysR transcriptional regulatory family.</text>
</comment>
<dbReference type="InterPro" id="IPR005119">
    <property type="entry name" value="LysR_subst-bd"/>
</dbReference>
<gene>
    <name evidence="7" type="primary">oxyR</name>
    <name evidence="7" type="ordered locus">XNC1_0272</name>
</gene>
<keyword evidence="5" id="KW-0804">Transcription</keyword>
<dbReference type="CDD" id="cd08411">
    <property type="entry name" value="PBP2_OxyR"/>
    <property type="match status" value="1"/>
</dbReference>
<dbReference type="PROSITE" id="PS50931">
    <property type="entry name" value="HTH_LYSR"/>
    <property type="match status" value="1"/>
</dbReference>
<keyword evidence="4" id="KW-0010">Activator</keyword>
<dbReference type="NCBIfam" id="NF008361">
    <property type="entry name" value="PRK11151.1"/>
    <property type="match status" value="1"/>
</dbReference>
<keyword evidence="3" id="KW-0238">DNA-binding</keyword>
<keyword evidence="2" id="KW-0805">Transcription regulation</keyword>
<dbReference type="EMBL" id="FN667742">
    <property type="protein sequence ID" value="CBJ88360.1"/>
    <property type="molecule type" value="Genomic_DNA"/>
</dbReference>
<dbReference type="PANTHER" id="PTHR30346:SF26">
    <property type="entry name" value="HYDROGEN PEROXIDE-INDUCIBLE GENES ACTIVATOR"/>
    <property type="match status" value="1"/>
</dbReference>
<proteinExistence type="inferred from homology"/>
<dbReference type="RefSeq" id="WP_010847882.1">
    <property type="nucleotide sequence ID" value="NC_014228.1"/>
</dbReference>
<dbReference type="GO" id="GO:0032993">
    <property type="term" value="C:protein-DNA complex"/>
    <property type="evidence" value="ECO:0007669"/>
    <property type="project" value="TreeGrafter"/>
</dbReference>
<keyword evidence="8" id="KW-1185">Reference proteome</keyword>
<reference evidence="7 8" key="1">
    <citation type="journal article" date="2011" name="PLoS ONE">
        <title>The entomopathogenic bacterial endosymbionts xenorhabdus and photorhabdus: convergent lifestyles from divergent genomes.</title>
        <authorList>
            <person name="Chaston J.M."/>
            <person name="Suen G."/>
            <person name="Tucker S.L."/>
            <person name="Andersen A.W."/>
            <person name="Bhasin A."/>
            <person name="Bode E."/>
            <person name="Bode H.B."/>
            <person name="Brachmann A.O."/>
            <person name="Cowles C.E."/>
            <person name="Cowles K.N."/>
            <person name="Darby C."/>
            <person name="de Leon L."/>
            <person name="Drace K."/>
            <person name="Du Z."/>
            <person name="Givaudan A."/>
            <person name="Herbert Tran E.E."/>
            <person name="Jewell K.A."/>
            <person name="Knack J.J."/>
            <person name="Krasomil-Osterfeld K.C."/>
            <person name="Kukor R."/>
            <person name="Lanois A."/>
            <person name="Latreille P."/>
            <person name="Leimgruber N.K."/>
            <person name="Lipke C.M."/>
            <person name="Liu R."/>
            <person name="Lu X."/>
            <person name="Martens E.C."/>
            <person name="Marri P.R."/>
            <person name="Medigue C."/>
            <person name="Menard M.L."/>
            <person name="Miller N.M."/>
            <person name="Morales-Soto N."/>
            <person name="Norton S."/>
            <person name="Ogier J.C."/>
            <person name="Orchard S.S."/>
            <person name="Park D."/>
            <person name="Park Y."/>
            <person name="Qurollo B.A."/>
            <person name="Sugar D.R."/>
            <person name="Richards G.R."/>
            <person name="Rouy Z."/>
            <person name="Slominski B."/>
            <person name="Slominski K."/>
            <person name="Snyder H."/>
            <person name="Tjaden B.C."/>
            <person name="van der Hoeven R."/>
            <person name="Welch R.D."/>
            <person name="Wheeler C."/>
            <person name="Xiang B."/>
            <person name="Barbazuk B."/>
            <person name="Gaudriault S."/>
            <person name="Goodner B."/>
            <person name="Slater S.C."/>
            <person name="Forst S."/>
            <person name="Goldman B.S."/>
            <person name="Goodrich-Blair H."/>
        </authorList>
    </citation>
    <scope>NUCLEOTIDE SEQUENCE [LARGE SCALE GENOMIC DNA]</scope>
    <source>
        <strain evidence="8">ATCC 19061 / DSM 3370 / CCUG 14189 / LMG 1036 / NCIMB 9965 / AN6</strain>
    </source>
</reference>
<accession>D3VH75</accession>
<feature type="domain" description="HTH lysR-type" evidence="6">
    <location>
        <begin position="1"/>
        <end position="58"/>
    </location>
</feature>
<dbReference type="PANTHER" id="PTHR30346">
    <property type="entry name" value="TRANSCRIPTIONAL DUAL REGULATOR HCAR-RELATED"/>
    <property type="match status" value="1"/>
</dbReference>
<dbReference type="GO" id="GO:0003700">
    <property type="term" value="F:DNA-binding transcription factor activity"/>
    <property type="evidence" value="ECO:0007669"/>
    <property type="project" value="InterPro"/>
</dbReference>
<dbReference type="eggNOG" id="COG0583">
    <property type="taxonomic scope" value="Bacteria"/>
</dbReference>
<dbReference type="GeneID" id="24903605"/>
<dbReference type="AlphaFoldDB" id="D3VH75"/>
<dbReference type="GO" id="GO:0003677">
    <property type="term" value="F:DNA binding"/>
    <property type="evidence" value="ECO:0007669"/>
    <property type="project" value="UniProtKB-KW"/>
</dbReference>
<evidence type="ECO:0000256" key="4">
    <source>
        <dbReference type="ARBA" id="ARBA00023159"/>
    </source>
</evidence>
<dbReference type="Gene3D" id="3.40.190.10">
    <property type="entry name" value="Periplasmic binding protein-like II"/>
    <property type="match status" value="2"/>
</dbReference>
<evidence type="ECO:0000256" key="3">
    <source>
        <dbReference type="ARBA" id="ARBA00023125"/>
    </source>
</evidence>